<keyword evidence="4" id="KW-0564">Palmitate</keyword>
<dbReference type="InterPro" id="IPR050490">
    <property type="entry name" value="Bact_solute-bd_prot1"/>
</dbReference>
<organism evidence="7 8">
    <name type="scientific">Porcincola intestinalis</name>
    <dbReference type="NCBI Taxonomy" id="2606632"/>
    <lineage>
        <taxon>Bacteria</taxon>
        <taxon>Bacillati</taxon>
        <taxon>Bacillota</taxon>
        <taxon>Clostridia</taxon>
        <taxon>Lachnospirales</taxon>
        <taxon>Lachnospiraceae</taxon>
        <taxon>Porcincola</taxon>
    </lineage>
</organism>
<dbReference type="Gene3D" id="3.40.190.10">
    <property type="entry name" value="Periplasmic binding protein-like II"/>
    <property type="match status" value="1"/>
</dbReference>
<keyword evidence="5" id="KW-0449">Lipoprotein</keyword>
<dbReference type="Proteomes" id="UP000481852">
    <property type="component" value="Unassembled WGS sequence"/>
</dbReference>
<dbReference type="SUPFAM" id="SSF53850">
    <property type="entry name" value="Periplasmic binding protein-like II"/>
    <property type="match status" value="1"/>
</dbReference>
<evidence type="ECO:0000256" key="1">
    <source>
        <dbReference type="ARBA" id="ARBA00022475"/>
    </source>
</evidence>
<evidence type="ECO:0000256" key="6">
    <source>
        <dbReference type="SAM" id="SignalP"/>
    </source>
</evidence>
<proteinExistence type="predicted"/>
<dbReference type="EMBL" id="VULZ01000004">
    <property type="protein sequence ID" value="MSS14529.1"/>
    <property type="molecule type" value="Genomic_DNA"/>
</dbReference>
<dbReference type="PANTHER" id="PTHR43649:SF33">
    <property type="entry name" value="POLYGALACTURONAN_RHAMNOGALACTURONAN-BINDING PROTEIN YTCQ"/>
    <property type="match status" value="1"/>
</dbReference>
<accession>A0A6L5X273</accession>
<evidence type="ECO:0000313" key="7">
    <source>
        <dbReference type="EMBL" id="MSS14529.1"/>
    </source>
</evidence>
<reference evidence="7 8" key="1">
    <citation type="submission" date="2019-08" db="EMBL/GenBank/DDBJ databases">
        <title>In-depth cultivation of the pig gut microbiome towards novel bacterial diversity and tailored functional studies.</title>
        <authorList>
            <person name="Wylensek D."/>
            <person name="Hitch T.C.A."/>
            <person name="Clavel T."/>
        </authorList>
    </citation>
    <scope>NUCLEOTIDE SEQUENCE [LARGE SCALE GENOMIC DNA]</scope>
    <source>
        <strain evidence="7 8">Oil+RF-744-WCA-WT-11</strain>
    </source>
</reference>
<evidence type="ECO:0000256" key="2">
    <source>
        <dbReference type="ARBA" id="ARBA00022729"/>
    </source>
</evidence>
<sequence>MKSKKILAAATAALMAFSPISVMAESTEASTEASTEGEATAVTTVGPENGTKFEMWSFVDVHNEFYGKMVDLWNKQNPDKPVTITFTTYPYSDMHNKLMMSLQAGEGAPDMCDVEIGQFPNYTGENCPLYPLTDALAPYEDKMVKSRLDVYSQADGTRIGVPTHVGASVMYWNAEIFEKYGLDYKSVKTWDDYTKLGEQLKEASNGEVYLTSVDTGGTDWMWVAMAEYGEDWTGGPDGEVNVELDSVKKMLTMQQQWLKDGIAMVSTDGHVDLEAGYKNISEGKIASFPKAMWFMSRFVNYMPEMKGKYDITTIPVFEDGQKCSVGIGGTGTVVTNQCKNPELAAEWLTWAKCSKEGEEHIWNDLGFDVCNKSLWSDKAFAYDKSNVYNTFFRVMPYEVLNELADKDAIGTVYTTSVSPTLNDYINTTTLNEVLEEGKDVDEALAEAQDYVDMEIG</sequence>
<gene>
    <name evidence="7" type="ORF">FYJ35_05640</name>
</gene>
<protein>
    <submittedName>
        <fullName evidence="7">Extracellular solute-binding protein</fullName>
    </submittedName>
</protein>
<feature type="signal peptide" evidence="6">
    <location>
        <begin position="1"/>
        <end position="24"/>
    </location>
</feature>
<keyword evidence="1" id="KW-1003">Cell membrane</keyword>
<comment type="caution">
    <text evidence="7">The sequence shown here is derived from an EMBL/GenBank/DDBJ whole genome shotgun (WGS) entry which is preliminary data.</text>
</comment>
<keyword evidence="3" id="KW-0472">Membrane</keyword>
<keyword evidence="8" id="KW-1185">Reference proteome</keyword>
<keyword evidence="2 6" id="KW-0732">Signal</keyword>
<name>A0A6L5X273_9FIRM</name>
<feature type="chain" id="PRO_5026730207" evidence="6">
    <location>
        <begin position="25"/>
        <end position="456"/>
    </location>
</feature>
<dbReference type="InterPro" id="IPR006059">
    <property type="entry name" value="SBP"/>
</dbReference>
<evidence type="ECO:0000313" key="8">
    <source>
        <dbReference type="Proteomes" id="UP000481852"/>
    </source>
</evidence>
<evidence type="ECO:0000256" key="3">
    <source>
        <dbReference type="ARBA" id="ARBA00023136"/>
    </source>
</evidence>
<evidence type="ECO:0000256" key="5">
    <source>
        <dbReference type="ARBA" id="ARBA00023288"/>
    </source>
</evidence>
<dbReference type="Pfam" id="PF01547">
    <property type="entry name" value="SBP_bac_1"/>
    <property type="match status" value="1"/>
</dbReference>
<dbReference type="PANTHER" id="PTHR43649">
    <property type="entry name" value="ARABINOSE-BINDING PROTEIN-RELATED"/>
    <property type="match status" value="1"/>
</dbReference>
<dbReference type="RefSeq" id="WP_154524404.1">
    <property type="nucleotide sequence ID" value="NZ_JAQYJL010000018.1"/>
</dbReference>
<evidence type="ECO:0000256" key="4">
    <source>
        <dbReference type="ARBA" id="ARBA00023139"/>
    </source>
</evidence>
<dbReference type="AlphaFoldDB" id="A0A6L5X273"/>